<evidence type="ECO:0008006" key="2">
    <source>
        <dbReference type="Google" id="ProtNLM"/>
    </source>
</evidence>
<name>A0A0F9B6Q2_9ZZZZ</name>
<protein>
    <recommendedName>
        <fullName evidence="2">Helix-turn-helix domain-containing protein</fullName>
    </recommendedName>
</protein>
<sequence>MANLVLIAQAVEESSYTPRHISLLLRQELVQGQKVGRIWLVDLDDLKRYEQEMNKLGMKRYDPTRGDIS</sequence>
<dbReference type="EMBL" id="LAZR01039316">
    <property type="protein sequence ID" value="KKL17295.1"/>
    <property type="molecule type" value="Genomic_DNA"/>
</dbReference>
<proteinExistence type="predicted"/>
<evidence type="ECO:0000313" key="1">
    <source>
        <dbReference type="EMBL" id="KKL17295.1"/>
    </source>
</evidence>
<organism evidence="1">
    <name type="scientific">marine sediment metagenome</name>
    <dbReference type="NCBI Taxonomy" id="412755"/>
    <lineage>
        <taxon>unclassified sequences</taxon>
        <taxon>metagenomes</taxon>
        <taxon>ecological metagenomes</taxon>
    </lineage>
</organism>
<accession>A0A0F9B6Q2</accession>
<dbReference type="AlphaFoldDB" id="A0A0F9B6Q2"/>
<gene>
    <name evidence="1" type="ORF">LCGC14_2486980</name>
</gene>
<comment type="caution">
    <text evidence="1">The sequence shown here is derived from an EMBL/GenBank/DDBJ whole genome shotgun (WGS) entry which is preliminary data.</text>
</comment>
<reference evidence="1" key="1">
    <citation type="journal article" date="2015" name="Nature">
        <title>Complex archaea that bridge the gap between prokaryotes and eukaryotes.</title>
        <authorList>
            <person name="Spang A."/>
            <person name="Saw J.H."/>
            <person name="Jorgensen S.L."/>
            <person name="Zaremba-Niedzwiedzka K."/>
            <person name="Martijn J."/>
            <person name="Lind A.E."/>
            <person name="van Eijk R."/>
            <person name="Schleper C."/>
            <person name="Guy L."/>
            <person name="Ettema T.J."/>
        </authorList>
    </citation>
    <scope>NUCLEOTIDE SEQUENCE</scope>
</reference>